<dbReference type="AlphaFoldDB" id="A0A371EPE2"/>
<organism evidence="1 2">
    <name type="scientific">Mucuna pruriens</name>
    <name type="common">Velvet bean</name>
    <name type="synonym">Dolichos pruriens</name>
    <dbReference type="NCBI Taxonomy" id="157652"/>
    <lineage>
        <taxon>Eukaryota</taxon>
        <taxon>Viridiplantae</taxon>
        <taxon>Streptophyta</taxon>
        <taxon>Embryophyta</taxon>
        <taxon>Tracheophyta</taxon>
        <taxon>Spermatophyta</taxon>
        <taxon>Magnoliopsida</taxon>
        <taxon>eudicotyledons</taxon>
        <taxon>Gunneridae</taxon>
        <taxon>Pentapetalae</taxon>
        <taxon>rosids</taxon>
        <taxon>fabids</taxon>
        <taxon>Fabales</taxon>
        <taxon>Fabaceae</taxon>
        <taxon>Papilionoideae</taxon>
        <taxon>50 kb inversion clade</taxon>
        <taxon>NPAAA clade</taxon>
        <taxon>indigoferoid/millettioid clade</taxon>
        <taxon>Phaseoleae</taxon>
        <taxon>Mucuna</taxon>
    </lineage>
</organism>
<comment type="caution">
    <text evidence="1">The sequence shown here is derived from an EMBL/GenBank/DDBJ whole genome shotgun (WGS) entry which is preliminary data.</text>
</comment>
<keyword evidence="2" id="KW-1185">Reference proteome</keyword>
<reference evidence="1" key="1">
    <citation type="submission" date="2018-05" db="EMBL/GenBank/DDBJ databases">
        <title>Draft genome of Mucuna pruriens seed.</title>
        <authorList>
            <person name="Nnadi N.E."/>
            <person name="Vos R."/>
            <person name="Hasami M.H."/>
            <person name="Devisetty U.K."/>
            <person name="Aguiy J.C."/>
        </authorList>
    </citation>
    <scope>NUCLEOTIDE SEQUENCE [LARGE SCALE GENOMIC DNA]</scope>
    <source>
        <strain evidence="1">JCA_2017</strain>
    </source>
</reference>
<name>A0A371EPE2_MUCPR</name>
<sequence>MMNLGNTQVYSLKSFRNMVHQNKMVYQKGVITLMDMVKSMLSNSPLLISLWMYTLKTTMSKRVPRKVVPKTSFELWTIRTPSLRNLYVWDC</sequence>
<feature type="non-terminal residue" evidence="1">
    <location>
        <position position="1"/>
    </location>
</feature>
<evidence type="ECO:0000313" key="2">
    <source>
        <dbReference type="Proteomes" id="UP000257109"/>
    </source>
</evidence>
<gene>
    <name evidence="1" type="ORF">CR513_53218</name>
</gene>
<dbReference type="EMBL" id="QJKJ01012803">
    <property type="protein sequence ID" value="RDX67864.1"/>
    <property type="molecule type" value="Genomic_DNA"/>
</dbReference>
<evidence type="ECO:0000313" key="1">
    <source>
        <dbReference type="EMBL" id="RDX67864.1"/>
    </source>
</evidence>
<dbReference type="Proteomes" id="UP000257109">
    <property type="component" value="Unassembled WGS sequence"/>
</dbReference>
<protein>
    <submittedName>
        <fullName evidence="1">Uncharacterized protein</fullName>
    </submittedName>
</protein>
<proteinExistence type="predicted"/>
<accession>A0A371EPE2</accession>